<dbReference type="InParanoid" id="A0A1S3HIY6"/>
<dbReference type="PROSITE" id="PS51253">
    <property type="entry name" value="HTH_CENPB"/>
    <property type="match status" value="1"/>
</dbReference>
<proteinExistence type="predicted"/>
<dbReference type="Pfam" id="PF21320">
    <property type="entry name" value="WHD_Rv2258c"/>
    <property type="match status" value="1"/>
</dbReference>
<feature type="compositionally biased region" description="Polar residues" evidence="2">
    <location>
        <begin position="11"/>
        <end position="20"/>
    </location>
</feature>
<dbReference type="KEGG" id="lak:106154938"/>
<sequence>MASGKRKRLSSPKTSQNRRGNATEDFRAYMADVVSKGQICLSIALGHELRLFDLLGGFDEPKSCLDIAEAVGSEESYIKSWLKSMVSGKIVEVVESEEGETYYYLPKYRLPFLTSTENNLTSLTRQFPVKDHVYPDVVKSGKRDEPAVVGFSYLVDCGGHKKVIKIEKKADIYSEIKEAFNLLPETSLTLQVFNHEWEDFIDIDFLEDLPNKGKVIAIATTDVSVITSSTGALTQLKPLTLCAPVENVESTLPENPNGATENINHEMEQTNCVPLGDEENYLSDEAETFYEVADGVKIVLSDDFTEAVSTTEESAVSAAEALEELEHQTACHCAPSAELVENIAGSLPLNGHVAEDKSWQTQHRQPLPIPFDYEIPLDKVSSAVKAALEGMQDLSDSQKSALLTVYEDATSRLGKLDRASDGEENNKPLPPLPKKRPVKRKKLKQVPDNALHTSAGEEANTAPSTTPEKTRVRKHKKSKTLPEGALEGFFKARASASKQTNEALSTTSDKQPVKRKKFKTLPEGALQTFFKARASAAEETNESFSTSTKKQRKKSKQVSEDRLQSKRGKYKAYSLAEKQELIELVAMYGTCNIARTVNIPRSTICTWKKDLAEEGVVRRSNGRRIGGGRACILGKETEEKLGNWCLEQMDRQTPISLEAICNQALKLAAERDIDFKASRGWVRRFLFRRGLSLKKKNTSQTAPTCT</sequence>
<dbReference type="SMART" id="SM00674">
    <property type="entry name" value="CENPB"/>
    <property type="match status" value="1"/>
</dbReference>
<dbReference type="Proteomes" id="UP000085678">
    <property type="component" value="Unplaced"/>
</dbReference>
<keyword evidence="4" id="KW-1185">Reference proteome</keyword>
<dbReference type="InterPro" id="IPR009057">
    <property type="entry name" value="Homeodomain-like_sf"/>
</dbReference>
<feature type="region of interest" description="Disordered" evidence="2">
    <location>
        <begin position="415"/>
        <end position="518"/>
    </location>
</feature>
<accession>A0A1S3HIY6</accession>
<evidence type="ECO:0000313" key="5">
    <source>
        <dbReference type="RefSeq" id="XP_013384959.1"/>
    </source>
</evidence>
<evidence type="ECO:0000313" key="4">
    <source>
        <dbReference type="Proteomes" id="UP000085678"/>
    </source>
</evidence>
<evidence type="ECO:0000256" key="1">
    <source>
        <dbReference type="ARBA" id="ARBA00023125"/>
    </source>
</evidence>
<protein>
    <submittedName>
        <fullName evidence="5">Uncharacterized protein LOC106154938 isoform X1</fullName>
    </submittedName>
</protein>
<dbReference type="RefSeq" id="XP_013384959.1">
    <property type="nucleotide sequence ID" value="XM_013529505.1"/>
</dbReference>
<dbReference type="PANTHER" id="PTHR45128">
    <property type="entry name" value="METHYLTRANSFERASE TYPE 11"/>
    <property type="match status" value="1"/>
</dbReference>
<organism evidence="4 5">
    <name type="scientific">Lingula anatina</name>
    <name type="common">Brachiopod</name>
    <name type="synonym">Lingula unguis</name>
    <dbReference type="NCBI Taxonomy" id="7574"/>
    <lineage>
        <taxon>Eukaryota</taxon>
        <taxon>Metazoa</taxon>
        <taxon>Spiralia</taxon>
        <taxon>Lophotrochozoa</taxon>
        <taxon>Brachiopoda</taxon>
        <taxon>Linguliformea</taxon>
        <taxon>Lingulata</taxon>
        <taxon>Lingulida</taxon>
        <taxon>Linguloidea</taxon>
        <taxon>Lingulidae</taxon>
        <taxon>Lingula</taxon>
    </lineage>
</organism>
<feature type="compositionally biased region" description="Polar residues" evidence="2">
    <location>
        <begin position="496"/>
        <end position="510"/>
    </location>
</feature>
<feature type="compositionally biased region" description="Basic residues" evidence="2">
    <location>
        <begin position="433"/>
        <end position="444"/>
    </location>
</feature>
<dbReference type="GO" id="GO:0003677">
    <property type="term" value="F:DNA binding"/>
    <property type="evidence" value="ECO:0007669"/>
    <property type="project" value="UniProtKB-KW"/>
</dbReference>
<dbReference type="OrthoDB" id="9909311at2759"/>
<dbReference type="PANTHER" id="PTHR45128:SF1">
    <property type="entry name" value="S-ADENOSYLMETHIONINE-DEPENDENT METHYLTRANSFERASE RV2258C"/>
    <property type="match status" value="1"/>
</dbReference>
<dbReference type="InterPro" id="IPR006600">
    <property type="entry name" value="HTH_CenpB_DNA-bd_dom"/>
</dbReference>
<feature type="compositionally biased region" description="Basic and acidic residues" evidence="2">
    <location>
        <begin position="415"/>
        <end position="426"/>
    </location>
</feature>
<feature type="region of interest" description="Disordered" evidence="2">
    <location>
        <begin position="1"/>
        <end position="21"/>
    </location>
</feature>
<dbReference type="Gene3D" id="1.10.10.60">
    <property type="entry name" value="Homeodomain-like"/>
    <property type="match status" value="2"/>
</dbReference>
<reference evidence="5" key="1">
    <citation type="submission" date="2025-08" db="UniProtKB">
        <authorList>
            <consortium name="RefSeq"/>
        </authorList>
    </citation>
    <scope>IDENTIFICATION</scope>
    <source>
        <tissue evidence="5">Gonads</tissue>
    </source>
</reference>
<dbReference type="InterPro" id="IPR036390">
    <property type="entry name" value="WH_DNA-bd_sf"/>
</dbReference>
<feature type="domain" description="HTH CENPB-type" evidence="3">
    <location>
        <begin position="625"/>
        <end position="695"/>
    </location>
</feature>
<name>A0A1S3HIY6_LINAN</name>
<gene>
    <name evidence="5" type="primary">LOC106154938</name>
</gene>
<dbReference type="GeneID" id="106154938"/>
<feature type="region of interest" description="Disordered" evidence="2">
    <location>
        <begin position="537"/>
        <end position="563"/>
    </location>
</feature>
<feature type="compositionally biased region" description="Basic residues" evidence="2">
    <location>
        <begin position="1"/>
        <end position="10"/>
    </location>
</feature>
<dbReference type="Pfam" id="PF03221">
    <property type="entry name" value="HTH_Tnp_Tc5"/>
    <property type="match status" value="1"/>
</dbReference>
<dbReference type="InterPro" id="IPR053173">
    <property type="entry name" value="SAM-binding_MTase"/>
</dbReference>
<dbReference type="InterPro" id="IPR048711">
    <property type="entry name" value="WHD_Rv2258c"/>
</dbReference>
<dbReference type="SUPFAM" id="SSF46689">
    <property type="entry name" value="Homeodomain-like"/>
    <property type="match status" value="1"/>
</dbReference>
<dbReference type="SUPFAM" id="SSF46785">
    <property type="entry name" value="Winged helix' DNA-binding domain"/>
    <property type="match status" value="1"/>
</dbReference>
<dbReference type="AlphaFoldDB" id="A0A1S3HIY6"/>
<evidence type="ECO:0000256" key="2">
    <source>
        <dbReference type="SAM" id="MobiDB-lite"/>
    </source>
</evidence>
<keyword evidence="1" id="KW-0238">DNA-binding</keyword>
<evidence type="ECO:0000259" key="3">
    <source>
        <dbReference type="PROSITE" id="PS51253"/>
    </source>
</evidence>